<dbReference type="AlphaFoldDB" id="A0A6L8W5Z9"/>
<dbReference type="InterPro" id="IPR013805">
    <property type="entry name" value="GrpE_CC"/>
</dbReference>
<evidence type="ECO:0000256" key="3">
    <source>
        <dbReference type="ARBA" id="ARBA00023186"/>
    </source>
</evidence>
<keyword evidence="4" id="KW-0963">Cytoplasm</keyword>
<evidence type="ECO:0000256" key="1">
    <source>
        <dbReference type="ARBA" id="ARBA00009054"/>
    </source>
</evidence>
<dbReference type="GO" id="GO:0000774">
    <property type="term" value="F:adenyl-nucleotide exchange factor activity"/>
    <property type="evidence" value="ECO:0007669"/>
    <property type="project" value="InterPro"/>
</dbReference>
<dbReference type="CDD" id="cd00446">
    <property type="entry name" value="GrpE"/>
    <property type="match status" value="1"/>
</dbReference>
<proteinExistence type="inferred from homology"/>
<evidence type="ECO:0000313" key="8">
    <source>
        <dbReference type="EMBL" id="MZR29912.1"/>
    </source>
</evidence>
<feature type="compositionally biased region" description="Acidic residues" evidence="7">
    <location>
        <begin position="32"/>
        <end position="42"/>
    </location>
</feature>
<evidence type="ECO:0000256" key="4">
    <source>
        <dbReference type="HAMAP-Rule" id="MF_01151"/>
    </source>
</evidence>
<dbReference type="NCBIfam" id="NF010748">
    <property type="entry name" value="PRK14150.1"/>
    <property type="match status" value="1"/>
</dbReference>
<dbReference type="NCBIfam" id="NF010738">
    <property type="entry name" value="PRK14140.1"/>
    <property type="match status" value="1"/>
</dbReference>
<dbReference type="Proteomes" id="UP000476030">
    <property type="component" value="Unassembled WGS sequence"/>
</dbReference>
<dbReference type="SUPFAM" id="SSF58014">
    <property type="entry name" value="Coiled-coil domain of nucleotide exchange factor GrpE"/>
    <property type="match status" value="1"/>
</dbReference>
<dbReference type="Gene3D" id="3.90.20.20">
    <property type="match status" value="1"/>
</dbReference>
<evidence type="ECO:0000256" key="6">
    <source>
        <dbReference type="RuleBase" id="RU004478"/>
    </source>
</evidence>
<dbReference type="RefSeq" id="WP_161314456.1">
    <property type="nucleotide sequence ID" value="NZ_WTUW01000001.1"/>
</dbReference>
<dbReference type="GO" id="GO:0005737">
    <property type="term" value="C:cytoplasm"/>
    <property type="evidence" value="ECO:0007669"/>
    <property type="project" value="UniProtKB-SubCell"/>
</dbReference>
<comment type="caution">
    <text evidence="8">The sequence shown here is derived from an EMBL/GenBank/DDBJ whole genome shotgun (WGS) entry which is preliminary data.</text>
</comment>
<dbReference type="PANTHER" id="PTHR21237">
    <property type="entry name" value="GRPE PROTEIN"/>
    <property type="match status" value="1"/>
</dbReference>
<comment type="similarity">
    <text evidence="1 4 6">Belongs to the GrpE family.</text>
</comment>
<feature type="compositionally biased region" description="Basic and acidic residues" evidence="7">
    <location>
        <begin position="1"/>
        <end position="20"/>
    </location>
</feature>
<keyword evidence="9" id="KW-1185">Reference proteome</keyword>
<dbReference type="NCBIfam" id="NF010739">
    <property type="entry name" value="PRK14141.1"/>
    <property type="match status" value="1"/>
</dbReference>
<organism evidence="8 9">
    <name type="scientific">Sneathiella litorea</name>
    <dbReference type="NCBI Taxonomy" id="2606216"/>
    <lineage>
        <taxon>Bacteria</taxon>
        <taxon>Pseudomonadati</taxon>
        <taxon>Pseudomonadota</taxon>
        <taxon>Alphaproteobacteria</taxon>
        <taxon>Sneathiellales</taxon>
        <taxon>Sneathiellaceae</taxon>
        <taxon>Sneathiella</taxon>
    </lineage>
</organism>
<dbReference type="GO" id="GO:0042803">
    <property type="term" value="F:protein homodimerization activity"/>
    <property type="evidence" value="ECO:0007669"/>
    <property type="project" value="InterPro"/>
</dbReference>
<name>A0A6L8W5Z9_9PROT</name>
<accession>A0A6L8W5Z9</accession>
<dbReference type="EMBL" id="WTUW01000001">
    <property type="protein sequence ID" value="MZR29912.1"/>
    <property type="molecule type" value="Genomic_DNA"/>
</dbReference>
<evidence type="ECO:0000256" key="5">
    <source>
        <dbReference type="RuleBase" id="RU000639"/>
    </source>
</evidence>
<comment type="subcellular location">
    <subcellularLocation>
        <location evidence="4">Cytoplasm</location>
    </subcellularLocation>
</comment>
<comment type="subunit">
    <text evidence="4">Homodimer.</text>
</comment>
<dbReference type="GO" id="GO:0051087">
    <property type="term" value="F:protein-folding chaperone binding"/>
    <property type="evidence" value="ECO:0007669"/>
    <property type="project" value="InterPro"/>
</dbReference>
<feature type="region of interest" description="Disordered" evidence="7">
    <location>
        <begin position="1"/>
        <end position="52"/>
    </location>
</feature>
<dbReference type="SUPFAM" id="SSF51064">
    <property type="entry name" value="Head domain of nucleotide exchange factor GrpE"/>
    <property type="match status" value="1"/>
</dbReference>
<sequence length="215" mass="24070">MNEPKQHPLNDQEENEKLSKEAQAAADALKQDEEDANSETDTTEQSSDVDIVAEKDAEIADLKDKLLRAMADVENMRRRAEREKQDAHTYGVTKFARDILGVADNLRRAIESIPDTARENADVKSVLPGIEMTESELLNTLEKHQIRKIDPKGEKFDPNLHQAMYEIEDPSVEPGTVLQVTQAGFVIADRLLRPAMVGVSKGGQKRTETHIDEKV</sequence>
<dbReference type="Pfam" id="PF01025">
    <property type="entry name" value="GrpE"/>
    <property type="match status" value="1"/>
</dbReference>
<reference evidence="8 9" key="1">
    <citation type="submission" date="2019-12" db="EMBL/GenBank/DDBJ databases">
        <title>Snethiella sp. nov. sp. isolated from sea sand.</title>
        <authorList>
            <person name="Kim J."/>
            <person name="Jeong S.E."/>
            <person name="Jung H.S."/>
            <person name="Jeon C.O."/>
        </authorList>
    </citation>
    <scope>NUCLEOTIDE SEQUENCE [LARGE SCALE GENOMIC DNA]</scope>
    <source>
        <strain evidence="8 9">DP05</strain>
    </source>
</reference>
<dbReference type="PANTHER" id="PTHR21237:SF23">
    <property type="entry name" value="GRPE PROTEIN HOMOLOG, MITOCHONDRIAL"/>
    <property type="match status" value="1"/>
</dbReference>
<evidence type="ECO:0000256" key="2">
    <source>
        <dbReference type="ARBA" id="ARBA00023016"/>
    </source>
</evidence>
<dbReference type="GO" id="GO:0006457">
    <property type="term" value="P:protein folding"/>
    <property type="evidence" value="ECO:0007669"/>
    <property type="project" value="InterPro"/>
</dbReference>
<dbReference type="GO" id="GO:0051082">
    <property type="term" value="F:unfolded protein binding"/>
    <property type="evidence" value="ECO:0007669"/>
    <property type="project" value="TreeGrafter"/>
</dbReference>
<keyword evidence="3 4" id="KW-0143">Chaperone</keyword>
<dbReference type="InterPro" id="IPR009012">
    <property type="entry name" value="GrpE_head"/>
</dbReference>
<comment type="function">
    <text evidence="4 5">Participates actively in the response to hyperosmotic and heat shock by preventing the aggregation of stress-denatured proteins, in association with DnaK and GrpE. It is the nucleotide exchange factor for DnaK and may function as a thermosensor. Unfolded proteins bind initially to DnaJ; upon interaction with the DnaJ-bound protein, DnaK hydrolyzes its bound ATP, resulting in the formation of a stable complex. GrpE releases ADP from DnaK; ATP binding to DnaK triggers the release of the substrate protein, thus completing the reaction cycle. Several rounds of ATP-dependent interactions between DnaJ, DnaK and GrpE are required for fully efficient folding.</text>
</comment>
<dbReference type="Gene3D" id="2.30.22.10">
    <property type="entry name" value="Head domain of nucleotide exchange factor GrpE"/>
    <property type="match status" value="1"/>
</dbReference>
<dbReference type="PROSITE" id="PS01071">
    <property type="entry name" value="GRPE"/>
    <property type="match status" value="1"/>
</dbReference>
<dbReference type="FunFam" id="2.30.22.10:FF:000002">
    <property type="entry name" value="GrpE protein homolog"/>
    <property type="match status" value="1"/>
</dbReference>
<dbReference type="HAMAP" id="MF_01151">
    <property type="entry name" value="GrpE"/>
    <property type="match status" value="1"/>
</dbReference>
<protein>
    <recommendedName>
        <fullName evidence="4 5">Protein GrpE</fullName>
    </recommendedName>
    <alternativeName>
        <fullName evidence="4">HSP-70 cofactor</fullName>
    </alternativeName>
</protein>
<evidence type="ECO:0000256" key="7">
    <source>
        <dbReference type="SAM" id="MobiDB-lite"/>
    </source>
</evidence>
<keyword evidence="2 4" id="KW-0346">Stress response</keyword>
<evidence type="ECO:0000313" key="9">
    <source>
        <dbReference type="Proteomes" id="UP000476030"/>
    </source>
</evidence>
<dbReference type="InterPro" id="IPR000740">
    <property type="entry name" value="GrpE"/>
</dbReference>
<gene>
    <name evidence="4 8" type="primary">grpE</name>
    <name evidence="8" type="ORF">GQE98_04600</name>
</gene>
<dbReference type="PRINTS" id="PR00773">
    <property type="entry name" value="GRPEPROTEIN"/>
</dbReference>